<dbReference type="Proteomes" id="UP000253664">
    <property type="component" value="Unassembled WGS sequence"/>
</dbReference>
<evidence type="ECO:0000313" key="2">
    <source>
        <dbReference type="EMBL" id="RCI14286.1"/>
    </source>
</evidence>
<sequence>MQLDDKTKQSLSPLPLPCLTPFPLIHPLHSASVRQSWTMSGGRQTLSTQQSSYTHTCISPMLVLNNNIFSSSSPSSPPPFLLLLYALLATTVTQAHPTPNLTARQLDVSPIHPNLTTAPLVLDRRHVDNITTKIRLGRSHHAEAAAPAQPTAPLELLLFDRRSANVTQLQKRTSMTMINATVHHHMPKRNVTTDGHPLLQRRAGLNVTDILHRRNATSFTMYKRQDLQQQHKRSSSATATDHVHNRRAPVPTPVSPGRMSSQVVAQPSDLLVEADDDDDKQPAAVRHWQLFKSTKAWDLADLRRRARDVLLGSQRCRCKEASDPSQSRQELCHRSRPVRTSPQTEETKSFQYQDLGVHGG</sequence>
<protein>
    <submittedName>
        <fullName evidence="2">Uncharacterized protein</fullName>
    </submittedName>
</protein>
<feature type="compositionally biased region" description="Polar residues" evidence="1">
    <location>
        <begin position="338"/>
        <end position="352"/>
    </location>
</feature>
<comment type="caution">
    <text evidence="2">The sequence shown here is derived from an EMBL/GenBank/DDBJ whole genome shotgun (WGS) entry which is preliminary data.</text>
</comment>
<evidence type="ECO:0000313" key="3">
    <source>
        <dbReference type="Proteomes" id="UP000253664"/>
    </source>
</evidence>
<keyword evidence="3" id="KW-1185">Reference proteome</keyword>
<feature type="non-terminal residue" evidence="2">
    <location>
        <position position="360"/>
    </location>
</feature>
<reference evidence="2 3" key="1">
    <citation type="journal article" date="2015" name="BMC Genomics">
        <title>Insights from the genome of Ophiocordyceps polyrhachis-furcata to pathogenicity and host specificity in insect fungi.</title>
        <authorList>
            <person name="Wichadakul D."/>
            <person name="Kobmoo N."/>
            <person name="Ingsriswang S."/>
            <person name="Tangphatsornruang S."/>
            <person name="Chantasingh D."/>
            <person name="Luangsa-ard J.J."/>
            <person name="Eurwilaichitr L."/>
        </authorList>
    </citation>
    <scope>NUCLEOTIDE SEQUENCE [LARGE SCALE GENOMIC DNA]</scope>
    <source>
        <strain evidence="2 3">BCC 54312</strain>
    </source>
</reference>
<organism evidence="2 3">
    <name type="scientific">Ophiocordyceps polyrhachis-furcata BCC 54312</name>
    <dbReference type="NCBI Taxonomy" id="1330021"/>
    <lineage>
        <taxon>Eukaryota</taxon>
        <taxon>Fungi</taxon>
        <taxon>Dikarya</taxon>
        <taxon>Ascomycota</taxon>
        <taxon>Pezizomycotina</taxon>
        <taxon>Sordariomycetes</taxon>
        <taxon>Hypocreomycetidae</taxon>
        <taxon>Hypocreales</taxon>
        <taxon>Ophiocordycipitaceae</taxon>
        <taxon>Ophiocordyceps</taxon>
    </lineage>
</organism>
<evidence type="ECO:0000256" key="1">
    <source>
        <dbReference type="SAM" id="MobiDB-lite"/>
    </source>
</evidence>
<proteinExistence type="predicted"/>
<name>A0A367LIM3_9HYPO</name>
<gene>
    <name evidence="2" type="ORF">L249_5938</name>
</gene>
<dbReference type="OrthoDB" id="10631061at2759"/>
<dbReference type="EMBL" id="LKCN02000004">
    <property type="protein sequence ID" value="RCI14286.1"/>
    <property type="molecule type" value="Genomic_DNA"/>
</dbReference>
<feature type="region of interest" description="Disordered" evidence="1">
    <location>
        <begin position="320"/>
        <end position="360"/>
    </location>
</feature>
<dbReference type="AlphaFoldDB" id="A0A367LIM3"/>
<accession>A0A367LIM3</accession>
<feature type="region of interest" description="Disordered" evidence="1">
    <location>
        <begin position="226"/>
        <end position="260"/>
    </location>
</feature>